<dbReference type="InterPro" id="IPR036812">
    <property type="entry name" value="NAD(P)_OxRdtase_dom_sf"/>
</dbReference>
<keyword evidence="4" id="KW-1185">Reference proteome</keyword>
<dbReference type="Proteomes" id="UP000777438">
    <property type="component" value="Unassembled WGS sequence"/>
</dbReference>
<evidence type="ECO:0000256" key="1">
    <source>
        <dbReference type="ARBA" id="ARBA00023002"/>
    </source>
</evidence>
<dbReference type="OrthoDB" id="37537at2759"/>
<dbReference type="PANTHER" id="PTHR43625">
    <property type="entry name" value="AFLATOXIN B1 ALDEHYDE REDUCTASE"/>
    <property type="match status" value="1"/>
</dbReference>
<reference evidence="3 4" key="1">
    <citation type="journal article" date="2021" name="Nat. Commun.">
        <title>Genetic determinants of endophytism in the Arabidopsis root mycobiome.</title>
        <authorList>
            <person name="Mesny F."/>
            <person name="Miyauchi S."/>
            <person name="Thiergart T."/>
            <person name="Pickel B."/>
            <person name="Atanasova L."/>
            <person name="Karlsson M."/>
            <person name="Huettel B."/>
            <person name="Barry K.W."/>
            <person name="Haridas S."/>
            <person name="Chen C."/>
            <person name="Bauer D."/>
            <person name="Andreopoulos W."/>
            <person name="Pangilinan J."/>
            <person name="LaButti K."/>
            <person name="Riley R."/>
            <person name="Lipzen A."/>
            <person name="Clum A."/>
            <person name="Drula E."/>
            <person name="Henrissat B."/>
            <person name="Kohler A."/>
            <person name="Grigoriev I.V."/>
            <person name="Martin F.M."/>
            <person name="Hacquard S."/>
        </authorList>
    </citation>
    <scope>NUCLEOTIDE SEQUENCE [LARGE SCALE GENOMIC DNA]</scope>
    <source>
        <strain evidence="3 4">MPI-CAGE-CH-0241</strain>
    </source>
</reference>
<dbReference type="Gene3D" id="3.20.20.100">
    <property type="entry name" value="NADP-dependent oxidoreductase domain"/>
    <property type="match status" value="1"/>
</dbReference>
<dbReference type="InterPro" id="IPR050791">
    <property type="entry name" value="Aldo-Keto_reductase"/>
</dbReference>
<dbReference type="SUPFAM" id="SSF51430">
    <property type="entry name" value="NAD(P)-linked oxidoreductase"/>
    <property type="match status" value="1"/>
</dbReference>
<proteinExistence type="predicted"/>
<sequence length="330" mass="35937">MSQAPTLSSRDLGLGLMGMTWRPDPIPTSEAIEVLRASVVAGCTLWNGADFYGTRQYNSVHLLKAYFTKFPEDAIKVTVMIKGGVDPGTMKPDGSQEGIRRSVDNILASLEGIGNLNIIFCIARRDHSHPFDVTLKTIQREYIDTGKLAGVAISECSKETVNEAARHVKVAAAEVELSIFTPDTLNNGVAAACKEHGIPIVAYSPIGRGMLTGRFTKASDYQYLGRIAGFPRLQDEAIRHNLKLVNQVETTAQKKGCTPAQLAVNWVRALGKRADLPEVIPIPGATTVTRVEENAKVIELGEEDMKVIDDLINNFDVYGTRYPSGVPVEL</sequence>
<keyword evidence="1" id="KW-0560">Oxidoreductase</keyword>
<name>A0A9P8VS09_9HYPO</name>
<dbReference type="CDD" id="cd19077">
    <property type="entry name" value="AKR_AKR8A1-2"/>
    <property type="match status" value="1"/>
</dbReference>
<gene>
    <name evidence="3" type="ORF">B0T10DRAFT_204494</name>
</gene>
<accession>A0A9P8VS09</accession>
<comment type="caution">
    <text evidence="3">The sequence shown here is derived from an EMBL/GenBank/DDBJ whole genome shotgun (WGS) entry which is preliminary data.</text>
</comment>
<evidence type="ECO:0000313" key="4">
    <source>
        <dbReference type="Proteomes" id="UP000777438"/>
    </source>
</evidence>
<dbReference type="Pfam" id="PF00248">
    <property type="entry name" value="Aldo_ket_red"/>
    <property type="match status" value="1"/>
</dbReference>
<evidence type="ECO:0000313" key="3">
    <source>
        <dbReference type="EMBL" id="KAH6874791.1"/>
    </source>
</evidence>
<dbReference type="PANTHER" id="PTHR43625:SF78">
    <property type="entry name" value="PYRIDOXAL REDUCTASE-RELATED"/>
    <property type="match status" value="1"/>
</dbReference>
<evidence type="ECO:0000259" key="2">
    <source>
        <dbReference type="Pfam" id="PF00248"/>
    </source>
</evidence>
<protein>
    <submittedName>
        <fullName evidence="3">NADP-dependent oxidoreductase domain-containing protein</fullName>
    </submittedName>
</protein>
<feature type="domain" description="NADP-dependent oxidoreductase" evidence="2">
    <location>
        <begin position="12"/>
        <end position="312"/>
    </location>
</feature>
<dbReference type="GO" id="GO:0016491">
    <property type="term" value="F:oxidoreductase activity"/>
    <property type="evidence" value="ECO:0007669"/>
    <property type="project" value="UniProtKB-KW"/>
</dbReference>
<dbReference type="InterPro" id="IPR023210">
    <property type="entry name" value="NADP_OxRdtase_dom"/>
</dbReference>
<dbReference type="AlphaFoldDB" id="A0A9P8VS09"/>
<dbReference type="EMBL" id="JAGPYM010000037">
    <property type="protein sequence ID" value="KAH6874791.1"/>
    <property type="molecule type" value="Genomic_DNA"/>
</dbReference>
<organism evidence="3 4">
    <name type="scientific">Thelonectria olida</name>
    <dbReference type="NCBI Taxonomy" id="1576542"/>
    <lineage>
        <taxon>Eukaryota</taxon>
        <taxon>Fungi</taxon>
        <taxon>Dikarya</taxon>
        <taxon>Ascomycota</taxon>
        <taxon>Pezizomycotina</taxon>
        <taxon>Sordariomycetes</taxon>
        <taxon>Hypocreomycetidae</taxon>
        <taxon>Hypocreales</taxon>
        <taxon>Nectriaceae</taxon>
        <taxon>Thelonectria</taxon>
    </lineage>
</organism>
<dbReference type="GO" id="GO:0005737">
    <property type="term" value="C:cytoplasm"/>
    <property type="evidence" value="ECO:0007669"/>
    <property type="project" value="TreeGrafter"/>
</dbReference>